<keyword evidence="2" id="KW-0479">Metal-binding</keyword>
<keyword evidence="1" id="KW-0001">2Fe-2S</keyword>
<dbReference type="Pfam" id="PF00355">
    <property type="entry name" value="Rieske"/>
    <property type="match status" value="1"/>
</dbReference>
<proteinExistence type="predicted"/>
<reference evidence="8" key="1">
    <citation type="submission" date="2021-04" db="EMBL/GenBank/DDBJ databases">
        <title>The complete genome sequence of Caulobacter sp. S6.</title>
        <authorList>
            <person name="Tang Y."/>
            <person name="Ouyang W."/>
            <person name="Liu Q."/>
            <person name="Huang B."/>
            <person name="Guo Z."/>
            <person name="Lei P."/>
        </authorList>
    </citation>
    <scope>NUCLEOTIDE SEQUENCE</scope>
    <source>
        <strain evidence="8">S6</strain>
    </source>
</reference>
<dbReference type="Proteomes" id="UP000676409">
    <property type="component" value="Chromosome"/>
</dbReference>
<dbReference type="SUPFAM" id="SSF50022">
    <property type="entry name" value="ISP domain"/>
    <property type="match status" value="1"/>
</dbReference>
<dbReference type="EMBL" id="CP073078">
    <property type="protein sequence ID" value="QUD85932.1"/>
    <property type="molecule type" value="Genomic_DNA"/>
</dbReference>
<keyword evidence="4" id="KW-0408">Iron</keyword>
<evidence type="ECO:0000313" key="9">
    <source>
        <dbReference type="Proteomes" id="UP000676409"/>
    </source>
</evidence>
<evidence type="ECO:0000256" key="3">
    <source>
        <dbReference type="ARBA" id="ARBA00023002"/>
    </source>
</evidence>
<evidence type="ECO:0000256" key="6">
    <source>
        <dbReference type="SAM" id="MobiDB-lite"/>
    </source>
</evidence>
<keyword evidence="5" id="KW-0411">Iron-sulfur</keyword>
<dbReference type="PROSITE" id="PS51296">
    <property type="entry name" value="RIESKE"/>
    <property type="match status" value="1"/>
</dbReference>
<organism evidence="8 9">
    <name type="scientific">Phenylobacterium montanum</name>
    <dbReference type="NCBI Taxonomy" id="2823693"/>
    <lineage>
        <taxon>Bacteria</taxon>
        <taxon>Pseudomonadati</taxon>
        <taxon>Pseudomonadota</taxon>
        <taxon>Alphaproteobacteria</taxon>
        <taxon>Caulobacterales</taxon>
        <taxon>Caulobacteraceae</taxon>
        <taxon>Phenylobacterium</taxon>
    </lineage>
</organism>
<feature type="domain" description="Rieske" evidence="7">
    <location>
        <begin position="11"/>
        <end position="112"/>
    </location>
</feature>
<dbReference type="RefSeq" id="WP_211935984.1">
    <property type="nucleotide sequence ID" value="NZ_CP073078.1"/>
</dbReference>
<evidence type="ECO:0000313" key="8">
    <source>
        <dbReference type="EMBL" id="QUD85932.1"/>
    </source>
</evidence>
<evidence type="ECO:0000256" key="5">
    <source>
        <dbReference type="ARBA" id="ARBA00023014"/>
    </source>
</evidence>
<evidence type="ECO:0000259" key="7">
    <source>
        <dbReference type="PROSITE" id="PS51296"/>
    </source>
</evidence>
<dbReference type="GO" id="GO:0016491">
    <property type="term" value="F:oxidoreductase activity"/>
    <property type="evidence" value="ECO:0007669"/>
    <property type="project" value="UniProtKB-KW"/>
</dbReference>
<dbReference type="Pfam" id="PF19112">
    <property type="entry name" value="VanA_C"/>
    <property type="match status" value="1"/>
</dbReference>
<dbReference type="GO" id="GO:0051537">
    <property type="term" value="F:2 iron, 2 sulfur cluster binding"/>
    <property type="evidence" value="ECO:0007669"/>
    <property type="project" value="UniProtKB-KW"/>
</dbReference>
<sequence>MGVNDLPTDCWFMAAWSAEVGAALLRRRLCGEPILLYRLEDGSVAALEDRCPHRFAPLSRGERIGDTVQCGYHGLTFDRTGACIRNPFSEHIPKGARVRTWPTHERDGIVWLWIGGAEAADPATIPNFGMLMVDGTAPITGYTPMAANFEFGVDNLMDLSHIEFVHKGSFAGAGVIFAGNHCIRQDGETLHSNWWMPDVPAPSHTTGRYPPDMRTDHWLDMRWNVPASMYLQIGAAPVGQPREAGVIVHQAHILTPETADTAHYFWATTRAGDFVSQEADHFLEQLMRQAFDQEDKPTIEAAYANLIGAGFWDRRPIFLGVDRGAAEARRILIERRTERTANPSTPAAVEAGPARAR</sequence>
<evidence type="ECO:0000256" key="1">
    <source>
        <dbReference type="ARBA" id="ARBA00022714"/>
    </source>
</evidence>
<dbReference type="SUPFAM" id="SSF55961">
    <property type="entry name" value="Bet v1-like"/>
    <property type="match status" value="1"/>
</dbReference>
<evidence type="ECO:0000256" key="4">
    <source>
        <dbReference type="ARBA" id="ARBA00023004"/>
    </source>
</evidence>
<gene>
    <name evidence="8" type="ORF">KCG34_12525</name>
</gene>
<keyword evidence="3" id="KW-0560">Oxidoreductase</keyword>
<name>A0A975FW37_9CAUL</name>
<feature type="region of interest" description="Disordered" evidence="6">
    <location>
        <begin position="337"/>
        <end position="357"/>
    </location>
</feature>
<dbReference type="InterPro" id="IPR044043">
    <property type="entry name" value="VanA_C_cat"/>
</dbReference>
<dbReference type="InterPro" id="IPR050584">
    <property type="entry name" value="Cholesterol_7-desaturase"/>
</dbReference>
<dbReference type="Gene3D" id="2.102.10.10">
    <property type="entry name" value="Rieske [2Fe-2S] iron-sulphur domain"/>
    <property type="match status" value="1"/>
</dbReference>
<dbReference type="GO" id="GO:0046872">
    <property type="term" value="F:metal ion binding"/>
    <property type="evidence" value="ECO:0007669"/>
    <property type="project" value="UniProtKB-KW"/>
</dbReference>
<dbReference type="InterPro" id="IPR017941">
    <property type="entry name" value="Rieske_2Fe-2S"/>
</dbReference>
<dbReference type="AlphaFoldDB" id="A0A975FW37"/>
<protein>
    <submittedName>
        <fullName evidence="8">Rieske 2Fe-2S domain-containing protein</fullName>
    </submittedName>
</protein>
<accession>A0A975FW37</accession>
<evidence type="ECO:0000256" key="2">
    <source>
        <dbReference type="ARBA" id="ARBA00022723"/>
    </source>
</evidence>
<dbReference type="Gene3D" id="3.90.380.10">
    <property type="entry name" value="Naphthalene 1,2-dioxygenase Alpha Subunit, Chain A, domain 1"/>
    <property type="match status" value="1"/>
</dbReference>
<dbReference type="InterPro" id="IPR036922">
    <property type="entry name" value="Rieske_2Fe-2S_sf"/>
</dbReference>
<keyword evidence="9" id="KW-1185">Reference proteome</keyword>
<dbReference type="PANTHER" id="PTHR21266:SF60">
    <property type="entry name" value="3-KETOSTEROID-9-ALPHA-MONOOXYGENASE, OXYGENASE COMPONENT"/>
    <property type="match status" value="1"/>
</dbReference>
<dbReference type="KEGG" id="caul:KCG34_12525"/>
<dbReference type="PANTHER" id="PTHR21266">
    <property type="entry name" value="IRON-SULFUR DOMAIN CONTAINING PROTEIN"/>
    <property type="match status" value="1"/>
</dbReference>